<dbReference type="EMBL" id="QJKJ01004081">
    <property type="protein sequence ID" value="RDX95643.1"/>
    <property type="molecule type" value="Genomic_DNA"/>
</dbReference>
<dbReference type="Pfam" id="PF17919">
    <property type="entry name" value="RT_RNaseH_2"/>
    <property type="match status" value="1"/>
</dbReference>
<name>A0A371GYV4_MUCPR</name>
<dbReference type="PANTHER" id="PTHR35046:SF9">
    <property type="entry name" value="RNA-DIRECTED DNA POLYMERASE"/>
    <property type="match status" value="1"/>
</dbReference>
<dbReference type="InterPro" id="IPR041577">
    <property type="entry name" value="RT_RNaseH_2"/>
</dbReference>
<dbReference type="InterPro" id="IPR043502">
    <property type="entry name" value="DNA/RNA_pol_sf"/>
</dbReference>
<protein>
    <submittedName>
        <fullName evidence="2">Retrovirus-related Pol polyprotein from transposon 17.6</fullName>
    </submittedName>
</protein>
<dbReference type="Gene3D" id="3.30.70.270">
    <property type="match status" value="1"/>
</dbReference>
<dbReference type="CDD" id="cd09274">
    <property type="entry name" value="RNase_HI_RT_Ty3"/>
    <property type="match status" value="1"/>
</dbReference>
<dbReference type="InterPro" id="IPR041588">
    <property type="entry name" value="Integrase_H2C2"/>
</dbReference>
<dbReference type="PROSITE" id="PS50878">
    <property type="entry name" value="RT_POL"/>
    <property type="match status" value="1"/>
</dbReference>
<accession>A0A371GYV4</accession>
<dbReference type="Gene3D" id="1.10.340.70">
    <property type="match status" value="1"/>
</dbReference>
<organism evidence="2 3">
    <name type="scientific">Mucuna pruriens</name>
    <name type="common">Velvet bean</name>
    <name type="synonym">Dolichos pruriens</name>
    <dbReference type="NCBI Taxonomy" id="157652"/>
    <lineage>
        <taxon>Eukaryota</taxon>
        <taxon>Viridiplantae</taxon>
        <taxon>Streptophyta</taxon>
        <taxon>Embryophyta</taxon>
        <taxon>Tracheophyta</taxon>
        <taxon>Spermatophyta</taxon>
        <taxon>Magnoliopsida</taxon>
        <taxon>eudicotyledons</taxon>
        <taxon>Gunneridae</taxon>
        <taxon>Pentapetalae</taxon>
        <taxon>rosids</taxon>
        <taxon>fabids</taxon>
        <taxon>Fabales</taxon>
        <taxon>Fabaceae</taxon>
        <taxon>Papilionoideae</taxon>
        <taxon>50 kb inversion clade</taxon>
        <taxon>NPAAA clade</taxon>
        <taxon>indigoferoid/millettioid clade</taxon>
        <taxon>Phaseoleae</taxon>
        <taxon>Mucuna</taxon>
    </lineage>
</organism>
<keyword evidence="3" id="KW-1185">Reference proteome</keyword>
<proteinExistence type="predicted"/>
<dbReference type="CDD" id="cd01647">
    <property type="entry name" value="RT_LTR"/>
    <property type="match status" value="1"/>
</dbReference>
<evidence type="ECO:0000259" key="1">
    <source>
        <dbReference type="PROSITE" id="PS50878"/>
    </source>
</evidence>
<evidence type="ECO:0000313" key="3">
    <source>
        <dbReference type="Proteomes" id="UP000257109"/>
    </source>
</evidence>
<dbReference type="OrthoDB" id="1933708at2759"/>
<dbReference type="Pfam" id="PF00078">
    <property type="entry name" value="RVT_1"/>
    <property type="match status" value="1"/>
</dbReference>
<feature type="non-terminal residue" evidence="2">
    <location>
        <position position="1"/>
    </location>
</feature>
<dbReference type="AlphaFoldDB" id="A0A371GYV4"/>
<dbReference type="InterPro" id="IPR000477">
    <property type="entry name" value="RT_dom"/>
</dbReference>
<dbReference type="SUPFAM" id="SSF56672">
    <property type="entry name" value="DNA/RNA polymerases"/>
    <property type="match status" value="1"/>
</dbReference>
<comment type="caution">
    <text evidence="2">The sequence shown here is derived from an EMBL/GenBank/DDBJ whole genome shotgun (WGS) entry which is preliminary data.</text>
</comment>
<feature type="domain" description="Reverse transcriptase" evidence="1">
    <location>
        <begin position="1"/>
        <end position="82"/>
    </location>
</feature>
<dbReference type="Pfam" id="PF17921">
    <property type="entry name" value="Integrase_H2C2"/>
    <property type="match status" value="1"/>
</dbReference>
<gene>
    <name evidence="2" type="primary">pol</name>
    <name evidence="2" type="ORF">CR513_21811</name>
</gene>
<reference evidence="2" key="1">
    <citation type="submission" date="2018-05" db="EMBL/GenBank/DDBJ databases">
        <title>Draft genome of Mucuna pruriens seed.</title>
        <authorList>
            <person name="Nnadi N.E."/>
            <person name="Vos R."/>
            <person name="Hasami M.H."/>
            <person name="Devisetty U.K."/>
            <person name="Aguiy J.C."/>
        </authorList>
    </citation>
    <scope>NUCLEOTIDE SEQUENCE [LARGE SCALE GENOMIC DNA]</scope>
    <source>
        <strain evidence="2">JCA_2017</strain>
    </source>
</reference>
<dbReference type="InterPro" id="IPR043128">
    <property type="entry name" value="Rev_trsase/Diguanyl_cyclase"/>
</dbReference>
<sequence length="370" mass="43506">MPFGLTNTPSTFPRLKNHVLISLIGKCVVVYFDDILVYSNCLDDYILHVKSMLLLLRQECLYTSLEKCTFCTSKVMFLGYVVSVEGVEVDIEKDSQERSFQALKDKLTNAFILALSNFSKTFKLECDVSNVGVGAVLLQEGHLIAYFSEKLKDAQKKFSTYDKKLYAIMIALQVEFVIHSDHEALKHLRIQNKLNKRHVKWVKFLKQFPYIIKHKQGEINIVDDALSRRHALLSMLEAKILRFEQIKGLYLKDEYFGKIYELCTLGANGGFYIHKEFLFKDKRLYVPKNSIRELLVKEDHKMSLMEHFKEHKTYKTLYEHFFWSYMKRDLHHIYDICLICKHAKSKVKPYSFYMPFLILVMPWIDISMLA</sequence>
<dbReference type="Proteomes" id="UP000257109">
    <property type="component" value="Unassembled WGS sequence"/>
</dbReference>
<dbReference type="PANTHER" id="PTHR35046">
    <property type="entry name" value="ZINC KNUCKLE (CCHC-TYPE) FAMILY PROTEIN"/>
    <property type="match status" value="1"/>
</dbReference>
<evidence type="ECO:0000313" key="2">
    <source>
        <dbReference type="EMBL" id="RDX95643.1"/>
    </source>
</evidence>